<evidence type="ECO:0000256" key="8">
    <source>
        <dbReference type="ARBA" id="ARBA00051245"/>
    </source>
</evidence>
<keyword evidence="11" id="KW-1185">Reference proteome</keyword>
<protein>
    <recommendedName>
        <fullName evidence="2">non-specific protein-tyrosine kinase</fullName>
        <ecNumber evidence="2">2.7.10.2</ecNumber>
    </recommendedName>
</protein>
<keyword evidence="6" id="KW-0067">ATP-binding</keyword>
<name>A0A4P8XK55_9BACL</name>
<dbReference type="EC" id="2.7.10.2" evidence="2"/>
<dbReference type="InterPro" id="IPR050445">
    <property type="entry name" value="Bact_polysacc_biosynth/exp"/>
</dbReference>
<keyword evidence="5" id="KW-0418">Kinase</keyword>
<evidence type="ECO:0000256" key="1">
    <source>
        <dbReference type="ARBA" id="ARBA00007316"/>
    </source>
</evidence>
<dbReference type="GO" id="GO:0004715">
    <property type="term" value="F:non-membrane spanning protein tyrosine kinase activity"/>
    <property type="evidence" value="ECO:0007669"/>
    <property type="project" value="UniProtKB-EC"/>
</dbReference>
<dbReference type="Pfam" id="PF13614">
    <property type="entry name" value="AAA_31"/>
    <property type="match status" value="1"/>
</dbReference>
<evidence type="ECO:0000256" key="2">
    <source>
        <dbReference type="ARBA" id="ARBA00011903"/>
    </source>
</evidence>
<reference evidence="10 11" key="1">
    <citation type="submission" date="2019-05" db="EMBL/GenBank/DDBJ databases">
        <authorList>
            <person name="Chen C."/>
        </authorList>
    </citation>
    <scope>NUCLEOTIDE SEQUENCE [LARGE SCALE GENOMIC DNA]</scope>
    <source>
        <strain evidence="10 11">HB172198</strain>
    </source>
</reference>
<dbReference type="AlphaFoldDB" id="A0A4P8XK55"/>
<gene>
    <name evidence="10" type="ORF">E6C60_2345</name>
</gene>
<evidence type="ECO:0000313" key="11">
    <source>
        <dbReference type="Proteomes" id="UP000300879"/>
    </source>
</evidence>
<dbReference type="RefSeq" id="WP_138225989.1">
    <property type="nucleotide sequence ID" value="NZ_CP040396.1"/>
</dbReference>
<evidence type="ECO:0000256" key="3">
    <source>
        <dbReference type="ARBA" id="ARBA00022679"/>
    </source>
</evidence>
<dbReference type="InterPro" id="IPR005702">
    <property type="entry name" value="Wzc-like_C"/>
</dbReference>
<dbReference type="InterPro" id="IPR025669">
    <property type="entry name" value="AAA_dom"/>
</dbReference>
<dbReference type="OrthoDB" id="9794577at2"/>
<evidence type="ECO:0000313" key="10">
    <source>
        <dbReference type="EMBL" id="QCT03057.1"/>
    </source>
</evidence>
<dbReference type="GO" id="GO:0005886">
    <property type="term" value="C:plasma membrane"/>
    <property type="evidence" value="ECO:0007669"/>
    <property type="project" value="TreeGrafter"/>
</dbReference>
<organism evidence="10 11">
    <name type="scientific">Paenibacillus algicola</name>
    <dbReference type="NCBI Taxonomy" id="2565926"/>
    <lineage>
        <taxon>Bacteria</taxon>
        <taxon>Bacillati</taxon>
        <taxon>Bacillota</taxon>
        <taxon>Bacilli</taxon>
        <taxon>Bacillales</taxon>
        <taxon>Paenibacillaceae</taxon>
        <taxon>Paenibacillus</taxon>
    </lineage>
</organism>
<dbReference type="PANTHER" id="PTHR32309:SF13">
    <property type="entry name" value="FERRIC ENTEROBACTIN TRANSPORT PROTEIN FEPE"/>
    <property type="match status" value="1"/>
</dbReference>
<dbReference type="Gene3D" id="3.40.50.300">
    <property type="entry name" value="P-loop containing nucleotide triphosphate hydrolases"/>
    <property type="match status" value="1"/>
</dbReference>
<dbReference type="KEGG" id="palo:E6C60_2345"/>
<keyword evidence="7" id="KW-0829">Tyrosine-protein kinase</keyword>
<dbReference type="PANTHER" id="PTHR32309">
    <property type="entry name" value="TYROSINE-PROTEIN KINASE"/>
    <property type="match status" value="1"/>
</dbReference>
<evidence type="ECO:0000259" key="9">
    <source>
        <dbReference type="Pfam" id="PF13614"/>
    </source>
</evidence>
<comment type="similarity">
    <text evidence="1">Belongs to the CpsD/CapB family.</text>
</comment>
<accession>A0A4P8XK55</accession>
<evidence type="ECO:0000256" key="7">
    <source>
        <dbReference type="ARBA" id="ARBA00023137"/>
    </source>
</evidence>
<proteinExistence type="inferred from homology"/>
<evidence type="ECO:0000256" key="6">
    <source>
        <dbReference type="ARBA" id="ARBA00022840"/>
    </source>
</evidence>
<dbReference type="InterPro" id="IPR027417">
    <property type="entry name" value="P-loop_NTPase"/>
</dbReference>
<comment type="catalytic activity">
    <reaction evidence="8">
        <text>L-tyrosyl-[protein] + ATP = O-phospho-L-tyrosyl-[protein] + ADP + H(+)</text>
        <dbReference type="Rhea" id="RHEA:10596"/>
        <dbReference type="Rhea" id="RHEA-COMP:10136"/>
        <dbReference type="Rhea" id="RHEA-COMP:20101"/>
        <dbReference type="ChEBI" id="CHEBI:15378"/>
        <dbReference type="ChEBI" id="CHEBI:30616"/>
        <dbReference type="ChEBI" id="CHEBI:46858"/>
        <dbReference type="ChEBI" id="CHEBI:61978"/>
        <dbReference type="ChEBI" id="CHEBI:456216"/>
        <dbReference type="EC" id="2.7.10.2"/>
    </reaction>
</comment>
<sequence>MATAAVEQGLITSVNPNSSLSEAYKMLRTNIRYSSAEKAYKVLLITSAVSGEGKTTTAANLAVTYAQEGHKVLLLEGDLRQPSLQQFFRKPLGRQGLTDLLTGHHPLSECISESEIPDLDVLPSGTATPKPSELLGSERLKRILSELSQTYDLIIMDSPPSIAYADAQILATLSDGVVLVIGDGMASKAQVKRVKHSMEHVHAEIIGAVFNQT</sequence>
<evidence type="ECO:0000256" key="5">
    <source>
        <dbReference type="ARBA" id="ARBA00022777"/>
    </source>
</evidence>
<dbReference type="SUPFAM" id="SSF52540">
    <property type="entry name" value="P-loop containing nucleoside triphosphate hydrolases"/>
    <property type="match status" value="1"/>
</dbReference>
<dbReference type="Proteomes" id="UP000300879">
    <property type="component" value="Chromosome"/>
</dbReference>
<dbReference type="NCBIfam" id="TIGR01007">
    <property type="entry name" value="eps_fam"/>
    <property type="match status" value="1"/>
</dbReference>
<evidence type="ECO:0000256" key="4">
    <source>
        <dbReference type="ARBA" id="ARBA00022741"/>
    </source>
</evidence>
<keyword evidence="3" id="KW-0808">Transferase</keyword>
<dbReference type="CDD" id="cd05387">
    <property type="entry name" value="BY-kinase"/>
    <property type="match status" value="1"/>
</dbReference>
<dbReference type="EMBL" id="CP040396">
    <property type="protein sequence ID" value="QCT03057.1"/>
    <property type="molecule type" value="Genomic_DNA"/>
</dbReference>
<feature type="domain" description="AAA" evidence="9">
    <location>
        <begin position="42"/>
        <end position="203"/>
    </location>
</feature>
<dbReference type="GO" id="GO:0005524">
    <property type="term" value="F:ATP binding"/>
    <property type="evidence" value="ECO:0007669"/>
    <property type="project" value="UniProtKB-KW"/>
</dbReference>
<keyword evidence="4" id="KW-0547">Nucleotide-binding</keyword>